<dbReference type="PANTHER" id="PTHR45695:SF9">
    <property type="entry name" value="LEUCOKININ RECEPTOR"/>
    <property type="match status" value="1"/>
</dbReference>
<feature type="domain" description="G-protein coupled receptors family 1 profile" evidence="10">
    <location>
        <begin position="54"/>
        <end position="316"/>
    </location>
</feature>
<dbReference type="RefSeq" id="XP_031570707.1">
    <property type="nucleotide sequence ID" value="XM_031714847.1"/>
</dbReference>
<accession>A0A6P8IUU4</accession>
<dbReference type="AlphaFoldDB" id="A0A6P8IUU4"/>
<dbReference type="OrthoDB" id="2132067at2759"/>
<reference evidence="12" key="1">
    <citation type="submission" date="2025-08" db="UniProtKB">
        <authorList>
            <consortium name="RefSeq"/>
        </authorList>
    </citation>
    <scope>IDENTIFICATION</scope>
    <source>
        <tissue evidence="12">Tentacle</tissue>
    </source>
</reference>
<feature type="transmembrane region" description="Helical" evidence="9">
    <location>
        <begin position="155"/>
        <end position="178"/>
    </location>
</feature>
<dbReference type="GO" id="GO:0004983">
    <property type="term" value="F:neuropeptide Y receptor activity"/>
    <property type="evidence" value="ECO:0007669"/>
    <property type="project" value="InterPro"/>
</dbReference>
<feature type="transmembrane region" description="Helical" evidence="9">
    <location>
        <begin position="254"/>
        <end position="277"/>
    </location>
</feature>
<name>A0A6P8IUU4_ACTTE</name>
<feature type="transmembrane region" description="Helical" evidence="9">
    <location>
        <begin position="297"/>
        <end position="319"/>
    </location>
</feature>
<comment type="subcellular location">
    <subcellularLocation>
        <location evidence="1">Membrane</location>
        <topology evidence="1">Multi-pass membrane protein</topology>
    </subcellularLocation>
</comment>
<dbReference type="PANTHER" id="PTHR45695">
    <property type="entry name" value="LEUCOKININ RECEPTOR-RELATED"/>
    <property type="match status" value="1"/>
</dbReference>
<proteinExistence type="inferred from homology"/>
<feature type="transmembrane region" description="Helical" evidence="9">
    <location>
        <begin position="198"/>
        <end position="226"/>
    </location>
</feature>
<evidence type="ECO:0000256" key="3">
    <source>
        <dbReference type="ARBA" id="ARBA00022692"/>
    </source>
</evidence>
<dbReference type="PROSITE" id="PS50262">
    <property type="entry name" value="G_PROTEIN_RECEP_F1_2"/>
    <property type="match status" value="1"/>
</dbReference>
<evidence type="ECO:0000313" key="12">
    <source>
        <dbReference type="RefSeq" id="XP_031570707.1"/>
    </source>
</evidence>
<keyword evidence="6 9" id="KW-0472">Membrane</keyword>
<sequence>MLNFSLNVTTNSTNGTFQASAFETCYFIKCMFSDGERAAIIFVFFATFLISLVGNSFVCHIIAKSRKLKSCTNFSILNLSIADLLLTIFCIPVITIDLYIVADWVYGLFICRLVAFLQNTAVVSSILILLTISIEKFLVVCYPFQSRVYRNFFRYIIYIVWILAIVDSAAICILKKTVPFGEKTYCIFEWPSLRFQKIYLMGHGTGLFFLPLLLMTCLHTATIYVIQKKTTHRINGSKTTIRTNVRKLRQKRKAVTILVMIVVLFTISWGPFLSLSIWEAFADLEKKMALYKTLNQMFVVCLWMMFLNAAGHPVIYCFLGKEYRKAMKQSLWKKTPSSNTRFTPRDNQPAIPLRNIDHS</sequence>
<dbReference type="Gene3D" id="1.20.1070.10">
    <property type="entry name" value="Rhodopsin 7-helix transmembrane proteins"/>
    <property type="match status" value="1"/>
</dbReference>
<evidence type="ECO:0000256" key="9">
    <source>
        <dbReference type="SAM" id="Phobius"/>
    </source>
</evidence>
<dbReference type="GO" id="GO:0005886">
    <property type="term" value="C:plasma membrane"/>
    <property type="evidence" value="ECO:0007669"/>
    <property type="project" value="TreeGrafter"/>
</dbReference>
<evidence type="ECO:0000259" key="10">
    <source>
        <dbReference type="PROSITE" id="PS50262"/>
    </source>
</evidence>
<dbReference type="Pfam" id="PF00001">
    <property type="entry name" value="7tm_1"/>
    <property type="match status" value="1"/>
</dbReference>
<evidence type="ECO:0000256" key="8">
    <source>
        <dbReference type="ARBA" id="ARBA00023224"/>
    </source>
</evidence>
<feature type="transmembrane region" description="Helical" evidence="9">
    <location>
        <begin position="106"/>
        <end position="134"/>
    </location>
</feature>
<gene>
    <name evidence="12" type="primary">LOC116305026</name>
</gene>
<evidence type="ECO:0000256" key="4">
    <source>
        <dbReference type="ARBA" id="ARBA00022989"/>
    </source>
</evidence>
<keyword evidence="8" id="KW-0807">Transducer</keyword>
<keyword evidence="7" id="KW-0675">Receptor</keyword>
<evidence type="ECO:0000256" key="6">
    <source>
        <dbReference type="ARBA" id="ARBA00023136"/>
    </source>
</evidence>
<dbReference type="InterPro" id="IPR000276">
    <property type="entry name" value="GPCR_Rhodpsn"/>
</dbReference>
<evidence type="ECO:0000256" key="5">
    <source>
        <dbReference type="ARBA" id="ARBA00023040"/>
    </source>
</evidence>
<protein>
    <submittedName>
        <fullName evidence="12">Neuropeptide FF receptor 2-like</fullName>
    </submittedName>
</protein>
<evidence type="ECO:0000256" key="1">
    <source>
        <dbReference type="ARBA" id="ARBA00004141"/>
    </source>
</evidence>
<dbReference type="SUPFAM" id="SSF81321">
    <property type="entry name" value="Family A G protein-coupled receptor-like"/>
    <property type="match status" value="1"/>
</dbReference>
<feature type="transmembrane region" description="Helical" evidence="9">
    <location>
        <begin position="75"/>
        <end position="100"/>
    </location>
</feature>
<organism evidence="11 12">
    <name type="scientific">Actinia tenebrosa</name>
    <name type="common">Australian red waratah sea anemone</name>
    <dbReference type="NCBI Taxonomy" id="6105"/>
    <lineage>
        <taxon>Eukaryota</taxon>
        <taxon>Metazoa</taxon>
        <taxon>Cnidaria</taxon>
        <taxon>Anthozoa</taxon>
        <taxon>Hexacorallia</taxon>
        <taxon>Actiniaria</taxon>
        <taxon>Actiniidae</taxon>
        <taxon>Actinia</taxon>
    </lineage>
</organism>
<dbReference type="KEGG" id="aten:116305026"/>
<dbReference type="InParanoid" id="A0A6P8IUU4"/>
<evidence type="ECO:0000256" key="7">
    <source>
        <dbReference type="ARBA" id="ARBA00023170"/>
    </source>
</evidence>
<evidence type="ECO:0000256" key="2">
    <source>
        <dbReference type="ARBA" id="ARBA00010663"/>
    </source>
</evidence>
<dbReference type="InterPro" id="IPR000611">
    <property type="entry name" value="NPY_rcpt"/>
</dbReference>
<comment type="similarity">
    <text evidence="2">Belongs to the G-protein coupled receptor 1 family.</text>
</comment>
<keyword evidence="11" id="KW-1185">Reference proteome</keyword>
<keyword evidence="3 9" id="KW-0812">Transmembrane</keyword>
<dbReference type="PRINTS" id="PR00237">
    <property type="entry name" value="GPCRRHODOPSN"/>
</dbReference>
<feature type="transmembrane region" description="Helical" evidence="9">
    <location>
        <begin position="39"/>
        <end position="63"/>
    </location>
</feature>
<dbReference type="InterPro" id="IPR017452">
    <property type="entry name" value="GPCR_Rhodpsn_7TM"/>
</dbReference>
<keyword evidence="4 9" id="KW-1133">Transmembrane helix</keyword>
<keyword evidence="5" id="KW-0297">G-protein coupled receptor</keyword>
<dbReference type="PRINTS" id="PR01012">
    <property type="entry name" value="NRPEPTIDEYR"/>
</dbReference>
<dbReference type="Proteomes" id="UP000515163">
    <property type="component" value="Unplaced"/>
</dbReference>
<dbReference type="GeneID" id="116305026"/>
<evidence type="ECO:0000313" key="11">
    <source>
        <dbReference type="Proteomes" id="UP000515163"/>
    </source>
</evidence>